<dbReference type="OrthoDB" id="342281at2759"/>
<comment type="caution">
    <text evidence="3">The sequence shown here is derived from an EMBL/GenBank/DDBJ whole genome shotgun (WGS) entry which is preliminary data.</text>
</comment>
<dbReference type="AlphaFoldDB" id="A0A9J6C896"/>
<keyword evidence="4" id="KW-1185">Reference proteome</keyword>
<keyword evidence="2" id="KW-0472">Membrane</keyword>
<organism evidence="3 4">
    <name type="scientific">Polypedilum vanderplanki</name>
    <name type="common">Sleeping chironomid midge</name>
    <dbReference type="NCBI Taxonomy" id="319348"/>
    <lineage>
        <taxon>Eukaryota</taxon>
        <taxon>Metazoa</taxon>
        <taxon>Ecdysozoa</taxon>
        <taxon>Arthropoda</taxon>
        <taxon>Hexapoda</taxon>
        <taxon>Insecta</taxon>
        <taxon>Pterygota</taxon>
        <taxon>Neoptera</taxon>
        <taxon>Endopterygota</taxon>
        <taxon>Diptera</taxon>
        <taxon>Nematocera</taxon>
        <taxon>Chironomoidea</taxon>
        <taxon>Chironomidae</taxon>
        <taxon>Chironominae</taxon>
        <taxon>Polypedilum</taxon>
        <taxon>Polypedilum</taxon>
    </lineage>
</organism>
<feature type="transmembrane region" description="Helical" evidence="2">
    <location>
        <begin position="359"/>
        <end position="377"/>
    </location>
</feature>
<evidence type="ECO:0000313" key="4">
    <source>
        <dbReference type="Proteomes" id="UP001107558"/>
    </source>
</evidence>
<keyword evidence="2" id="KW-0812">Transmembrane</keyword>
<feature type="compositionally biased region" description="Polar residues" evidence="1">
    <location>
        <begin position="71"/>
        <end position="101"/>
    </location>
</feature>
<protein>
    <submittedName>
        <fullName evidence="3">Uncharacterized protein</fullName>
    </submittedName>
</protein>
<accession>A0A9J6C896</accession>
<feature type="compositionally biased region" description="Low complexity" evidence="1">
    <location>
        <begin position="49"/>
        <end position="61"/>
    </location>
</feature>
<name>A0A9J6C896_POLVA</name>
<proteinExistence type="predicted"/>
<keyword evidence="2" id="KW-1133">Transmembrane helix</keyword>
<dbReference type="EMBL" id="JADBJN010000002">
    <property type="protein sequence ID" value="KAG5678011.1"/>
    <property type="molecule type" value="Genomic_DNA"/>
</dbReference>
<dbReference type="Proteomes" id="UP001107558">
    <property type="component" value="Chromosome 2"/>
</dbReference>
<feature type="region of interest" description="Disordered" evidence="1">
    <location>
        <begin position="1"/>
        <end position="105"/>
    </location>
</feature>
<gene>
    <name evidence="3" type="ORF">PVAND_007720</name>
</gene>
<evidence type="ECO:0000256" key="1">
    <source>
        <dbReference type="SAM" id="MobiDB-lite"/>
    </source>
</evidence>
<feature type="transmembrane region" description="Helical" evidence="2">
    <location>
        <begin position="398"/>
        <end position="418"/>
    </location>
</feature>
<evidence type="ECO:0000313" key="3">
    <source>
        <dbReference type="EMBL" id="KAG5678011.1"/>
    </source>
</evidence>
<reference evidence="3" key="1">
    <citation type="submission" date="2021-03" db="EMBL/GenBank/DDBJ databases">
        <title>Chromosome level genome of the anhydrobiotic midge Polypedilum vanderplanki.</title>
        <authorList>
            <person name="Yoshida Y."/>
            <person name="Kikawada T."/>
            <person name="Gusev O."/>
        </authorList>
    </citation>
    <scope>NUCLEOTIDE SEQUENCE</scope>
    <source>
        <strain evidence="3">NIAS01</strain>
        <tissue evidence="3">Whole body or cell culture</tissue>
    </source>
</reference>
<sequence>MSEAIGIETRSRSRSKTPGLLFGENGDSHDKKAKKIPTISLIEEEDVVEVVSSQQASQASQKPKRSRRSGKASQADQVEQSSQESPKNSQQPIASNKLSNKTTTTTTTVVTTKEIINGSEEKNEEITTTSTTVVTANNDIPAEVPENQNIFNNFFNVIKTSTPILSNKRTKRFTEEVKSANEIDYNAHPAYKEYKEAGEYWNKYPKTDYTYSELSPHRRELGRGVVAMPNMSRRSLDKYTNRVETMIQNNPTEESFLRRKFLSNMSYQKRSADLQYDSADEIDTSDLHFKLAARRYSQNNFLQRFFLLIVSTFSAAYSNAKQGVQRIYYGKNHRYAFTPIKRQQNQGILRGVYNALQRFVLLCISKVYLFISTILCLDTWLLYTRSANVVENRKRKRFLLGLLILLPLLLFGGTYIYIDPPQNISFKLTLPELTFPKISFPSISLPKLSFNFNWPEFSWPAWLKWPSFSFEWFSLSLPSWFRLPSFSFNLPDYSFSWPELTFSWPSWLTLPALTWPVWLTLPEISLSLSEWLKWPEFSFSRPEWFQLPSLSFNWPDISFSYPEWLKLPEFSLPKISLPSISFEFLNPIVTYTSDTFSSLKFSTIEFFDKICDATTSVLNEAQIVWNENFNAK</sequence>
<evidence type="ECO:0000256" key="2">
    <source>
        <dbReference type="SAM" id="Phobius"/>
    </source>
</evidence>